<dbReference type="EMBL" id="CCDP010000001">
    <property type="protein sequence ID" value="CDQ37926.1"/>
    <property type="molecule type" value="Genomic_DNA"/>
</dbReference>
<dbReference type="PANTHER" id="PTHR12110">
    <property type="entry name" value="HYDROXYPYRUVATE ISOMERASE"/>
    <property type="match status" value="1"/>
</dbReference>
<reference evidence="2 3" key="1">
    <citation type="submission" date="2014-03" db="EMBL/GenBank/DDBJ databases">
        <authorList>
            <person name="Urmite Genomes U."/>
        </authorList>
    </citation>
    <scope>NUCLEOTIDE SEQUENCE [LARGE SCALE GENOMIC DNA]</scope>
    <source>
        <strain evidence="2 3">Vm-5</strain>
    </source>
</reference>
<dbReference type="SUPFAM" id="SSF51658">
    <property type="entry name" value="Xylose isomerase-like"/>
    <property type="match status" value="1"/>
</dbReference>
<dbReference type="Gene3D" id="3.20.20.150">
    <property type="entry name" value="Divalent-metal-dependent TIM barrel enzymes"/>
    <property type="match status" value="1"/>
</dbReference>
<dbReference type="OrthoDB" id="9815124at2"/>
<dbReference type="Proteomes" id="UP000028875">
    <property type="component" value="Unassembled WGS sequence"/>
</dbReference>
<gene>
    <name evidence="2" type="primary">asbF</name>
    <name evidence="2" type="ORF">BN990_00192</name>
</gene>
<dbReference type="InterPro" id="IPR050312">
    <property type="entry name" value="IolE/XylAMocC-like"/>
</dbReference>
<dbReference type="STRING" id="1462526.BN990_00192"/>
<accession>A0A024Q7M5</accession>
<dbReference type="InterPro" id="IPR036237">
    <property type="entry name" value="Xyl_isomerase-like_sf"/>
</dbReference>
<proteinExistence type="predicted"/>
<organism evidence="2 3">
    <name type="scientific">Virgibacillus massiliensis</name>
    <dbReference type="NCBI Taxonomy" id="1462526"/>
    <lineage>
        <taxon>Bacteria</taxon>
        <taxon>Bacillati</taxon>
        <taxon>Bacillota</taxon>
        <taxon>Bacilli</taxon>
        <taxon>Bacillales</taxon>
        <taxon>Bacillaceae</taxon>
        <taxon>Virgibacillus</taxon>
    </lineage>
</organism>
<reference evidence="3" key="2">
    <citation type="submission" date="2014-05" db="EMBL/GenBank/DDBJ databases">
        <title>Draft genome sequence of Virgibacillus massiliensis Vm-5.</title>
        <authorList>
            <person name="Khelaifia S."/>
            <person name="Croce O."/>
            <person name="Lagier J.C."/>
            <person name="Raoult D."/>
        </authorList>
    </citation>
    <scope>NUCLEOTIDE SEQUENCE [LARGE SCALE GENOMIC DNA]</scope>
    <source>
        <strain evidence="3">Vm-5</strain>
    </source>
</reference>
<dbReference type="InterPro" id="IPR013022">
    <property type="entry name" value="Xyl_isomerase-like_TIM-brl"/>
</dbReference>
<dbReference type="Pfam" id="PF01261">
    <property type="entry name" value="AP_endonuc_2"/>
    <property type="match status" value="1"/>
</dbReference>
<protein>
    <submittedName>
        <fullName evidence="2">3-dehydroshikimate dehydratase</fullName>
    </submittedName>
</protein>
<dbReference type="RefSeq" id="WP_038241726.1">
    <property type="nucleotide sequence ID" value="NZ_BNER01000001.1"/>
</dbReference>
<keyword evidence="3" id="KW-1185">Reference proteome</keyword>
<evidence type="ECO:0000313" key="2">
    <source>
        <dbReference type="EMBL" id="CDQ37926.1"/>
    </source>
</evidence>
<comment type="caution">
    <text evidence="2">The sequence shown here is derived from an EMBL/GenBank/DDBJ whole genome shotgun (WGS) entry which is preliminary data.</text>
</comment>
<evidence type="ECO:0000259" key="1">
    <source>
        <dbReference type="Pfam" id="PF01261"/>
    </source>
</evidence>
<sequence>MLKTGLCSVTFRKLSPEEIIHIVETSGLEAIEWGTDVHLTLQKSTAYIQSIKEKCRKAGIETPSLGTYYRLNESPLAYFKSCIQIADQIGAHQLRIWGGNKSPKDITHSDWKKYVQETQMLCDVAGENNKSVHVELHEKTLTESETAAIQLINEVNKPNLYCYWQPLWIRSQSANISALKQLSDHISNVHVFQWDEHQRYPLEQGCSTWLTYFQKLEPSNTPTYAYLEFVKRDDVNQFYKDAEILKKLALHYR</sequence>
<evidence type="ECO:0000313" key="3">
    <source>
        <dbReference type="Proteomes" id="UP000028875"/>
    </source>
</evidence>
<dbReference type="AlphaFoldDB" id="A0A024Q7M5"/>
<dbReference type="PANTHER" id="PTHR12110:SF41">
    <property type="entry name" value="INOSOSE DEHYDRATASE"/>
    <property type="match status" value="1"/>
</dbReference>
<dbReference type="eggNOG" id="COG1082">
    <property type="taxonomic scope" value="Bacteria"/>
</dbReference>
<feature type="domain" description="Xylose isomerase-like TIM barrel" evidence="1">
    <location>
        <begin position="22"/>
        <end position="247"/>
    </location>
</feature>
<name>A0A024Q7M5_9BACI</name>